<dbReference type="Proteomes" id="UP000011014">
    <property type="component" value="Unassembled WGS sequence"/>
</dbReference>
<dbReference type="EMBL" id="FN654534">
    <property type="protein sequence ID" value="CBY34694.1"/>
    <property type="molecule type" value="Genomic_DNA"/>
</dbReference>
<dbReference type="Pfam" id="PF08687">
    <property type="entry name" value="ASD2"/>
    <property type="match status" value="1"/>
</dbReference>
<evidence type="ECO:0000259" key="1">
    <source>
        <dbReference type="Pfam" id="PF08687"/>
    </source>
</evidence>
<organism evidence="2">
    <name type="scientific">Oikopleura dioica</name>
    <name type="common">Tunicate</name>
    <dbReference type="NCBI Taxonomy" id="34765"/>
    <lineage>
        <taxon>Eukaryota</taxon>
        <taxon>Metazoa</taxon>
        <taxon>Chordata</taxon>
        <taxon>Tunicata</taxon>
        <taxon>Appendicularia</taxon>
        <taxon>Copelata</taxon>
        <taxon>Oikopleuridae</taxon>
        <taxon>Oikopleura</taxon>
    </lineage>
</organism>
<feature type="domain" description="ASD2" evidence="1">
    <location>
        <begin position="34"/>
        <end position="104"/>
    </location>
</feature>
<evidence type="ECO:0000313" key="2">
    <source>
        <dbReference type="EMBL" id="CBY34694.1"/>
    </source>
</evidence>
<dbReference type="Gene3D" id="6.10.250.3120">
    <property type="match status" value="1"/>
</dbReference>
<proteinExistence type="predicted"/>
<feature type="non-terminal residue" evidence="2">
    <location>
        <position position="105"/>
    </location>
</feature>
<protein>
    <recommendedName>
        <fullName evidence="1">ASD2 domain-containing protein</fullName>
    </recommendedName>
</protein>
<name>E4YGS0_OIKDI</name>
<reference evidence="2" key="1">
    <citation type="journal article" date="2010" name="Science">
        <title>Plasticity of animal genome architecture unmasked by rapid evolution of a pelagic tunicate.</title>
        <authorList>
            <person name="Denoeud F."/>
            <person name="Henriet S."/>
            <person name="Mungpakdee S."/>
            <person name="Aury J.M."/>
            <person name="Da Silva C."/>
            <person name="Brinkmann H."/>
            <person name="Mikhaleva J."/>
            <person name="Olsen L.C."/>
            <person name="Jubin C."/>
            <person name="Canestro C."/>
            <person name="Bouquet J.M."/>
            <person name="Danks G."/>
            <person name="Poulain J."/>
            <person name="Campsteijn C."/>
            <person name="Adamski M."/>
            <person name="Cross I."/>
            <person name="Yadetie F."/>
            <person name="Muffato M."/>
            <person name="Louis A."/>
            <person name="Butcher S."/>
            <person name="Tsagkogeorga G."/>
            <person name="Konrad A."/>
            <person name="Singh S."/>
            <person name="Jensen M.F."/>
            <person name="Cong E.H."/>
            <person name="Eikeseth-Otteraa H."/>
            <person name="Noel B."/>
            <person name="Anthouard V."/>
            <person name="Porcel B.M."/>
            <person name="Kachouri-Lafond R."/>
            <person name="Nishino A."/>
            <person name="Ugolini M."/>
            <person name="Chourrout P."/>
            <person name="Nishida H."/>
            <person name="Aasland R."/>
            <person name="Huzurbazar S."/>
            <person name="Westhof E."/>
            <person name="Delsuc F."/>
            <person name="Lehrach H."/>
            <person name="Reinhardt R."/>
            <person name="Weissenbach J."/>
            <person name="Roy S.W."/>
            <person name="Artiguenave F."/>
            <person name="Postlethwait J.H."/>
            <person name="Manak J.R."/>
            <person name="Thompson E.M."/>
            <person name="Jaillon O."/>
            <person name="Du Pasquier L."/>
            <person name="Boudinot P."/>
            <person name="Liberles D.A."/>
            <person name="Volff J.N."/>
            <person name="Philippe H."/>
            <person name="Lenhard B."/>
            <person name="Roest Crollius H."/>
            <person name="Wincker P."/>
            <person name="Chourrout D."/>
        </authorList>
    </citation>
    <scope>NUCLEOTIDE SEQUENCE [LARGE SCALE GENOMIC DNA]</scope>
</reference>
<accession>E4YGS0</accession>
<dbReference type="AlphaFoldDB" id="E4YGS0"/>
<sequence length="105" mass="11879">MSPSFSKEKFKYSHFSNNSNFGCDTRAAAANAIMQNMANLREEVILGYRDNEAFGDTVNTVIKEKCPRNIVSKYMLFVEDIESNFKLRSKLAGRLMRAEASLKNG</sequence>
<dbReference type="InterPro" id="IPR014799">
    <property type="entry name" value="ASD2_dom"/>
</dbReference>
<gene>
    <name evidence="2" type="ORF">GSOID_T00024727001</name>
</gene>